<keyword evidence="2" id="KW-0812">Transmembrane</keyword>
<sequence>MPKPTRSRNPKDSDLPDDRHFHEGTAAATARYGRFNLAVVGNTGVGKSSLVNAVFRRDFAKVGKGMPVTKGIDYYHDDSLGIWDFEGFEIGTSESPKATLRRHLEAIKGRPKDQQIDVVWYCVLHNADRLTGPDIQMIQELDAAELPVILVMTKVPWQKNPVTGKYRAPESTEIFKQWLEAPVDPNGEPIDLPLQHVALTSTQNSKGKGAGHGLGDLVEKTLELAPNSSRDSFRVAQQINLPWKREIARRQIAAASAAAGAAAATPLPVADAVTLAPIQLAMMGKISHIYGLELASMMSSTALAQLAAQLSGQALARSFVKLVPGIGSVVNATVATAITAAIGEGWVRLCETVHTGKVRPDEITDVLDQFGPTVVSVAKEWLRSKSPGATPQP</sequence>
<comment type="subcellular location">
    <subcellularLocation>
        <location evidence="1">Membrane</location>
        <topology evidence="1">Multi-pass membrane protein</topology>
    </subcellularLocation>
</comment>
<organism evidence="7 8">
    <name type="scientific">Nesterenkonia massiliensis</name>
    <dbReference type="NCBI Taxonomy" id="1232429"/>
    <lineage>
        <taxon>Bacteria</taxon>
        <taxon>Bacillati</taxon>
        <taxon>Actinomycetota</taxon>
        <taxon>Actinomycetes</taxon>
        <taxon>Micrococcales</taxon>
        <taxon>Micrococcaceae</taxon>
        <taxon>Nesterenkonia</taxon>
    </lineage>
</organism>
<evidence type="ECO:0000259" key="6">
    <source>
        <dbReference type="Pfam" id="PF01926"/>
    </source>
</evidence>
<dbReference type="InterPro" id="IPR021147">
    <property type="entry name" value="DUF697"/>
</dbReference>
<evidence type="ECO:0000256" key="4">
    <source>
        <dbReference type="ARBA" id="ARBA00023136"/>
    </source>
</evidence>
<dbReference type="InterPro" id="IPR027417">
    <property type="entry name" value="P-loop_NTPase"/>
</dbReference>
<evidence type="ECO:0000256" key="1">
    <source>
        <dbReference type="ARBA" id="ARBA00004141"/>
    </source>
</evidence>
<evidence type="ECO:0000256" key="5">
    <source>
        <dbReference type="SAM" id="MobiDB-lite"/>
    </source>
</evidence>
<evidence type="ECO:0000256" key="2">
    <source>
        <dbReference type="ARBA" id="ARBA00022692"/>
    </source>
</evidence>
<keyword evidence="3" id="KW-1133">Transmembrane helix</keyword>
<dbReference type="Gene3D" id="3.40.50.300">
    <property type="entry name" value="P-loop containing nucleotide triphosphate hydrolases"/>
    <property type="match status" value="1"/>
</dbReference>
<evidence type="ECO:0000313" key="8">
    <source>
        <dbReference type="Proteomes" id="UP001205046"/>
    </source>
</evidence>
<dbReference type="EMBL" id="JALXMO010000039">
    <property type="protein sequence ID" value="MCT1607762.1"/>
    <property type="molecule type" value="Genomic_DNA"/>
</dbReference>
<keyword evidence="8" id="KW-1185">Reference proteome</keyword>
<dbReference type="Proteomes" id="UP001205046">
    <property type="component" value="Unassembled WGS sequence"/>
</dbReference>
<name>A0ABT2HSU0_9MICC</name>
<evidence type="ECO:0000313" key="7">
    <source>
        <dbReference type="EMBL" id="MCT1607762.1"/>
    </source>
</evidence>
<evidence type="ECO:0000256" key="3">
    <source>
        <dbReference type="ARBA" id="ARBA00022989"/>
    </source>
</evidence>
<dbReference type="InterPro" id="IPR006073">
    <property type="entry name" value="GTP-bd"/>
</dbReference>
<protein>
    <submittedName>
        <fullName evidence="7">GTP-binding DUF697 domain-containing protein</fullName>
    </submittedName>
</protein>
<keyword evidence="4" id="KW-0472">Membrane</keyword>
<feature type="region of interest" description="Disordered" evidence="5">
    <location>
        <begin position="1"/>
        <end position="20"/>
    </location>
</feature>
<comment type="caution">
    <text evidence="7">The sequence shown here is derived from an EMBL/GenBank/DDBJ whole genome shotgun (WGS) entry which is preliminary data.</text>
</comment>
<dbReference type="SUPFAM" id="SSF52540">
    <property type="entry name" value="P-loop containing nucleoside triphosphate hydrolases"/>
    <property type="match status" value="1"/>
</dbReference>
<dbReference type="RefSeq" id="WP_260073633.1">
    <property type="nucleotide sequence ID" value="NZ_JALXMO010000039.1"/>
</dbReference>
<feature type="domain" description="G" evidence="6">
    <location>
        <begin position="37"/>
        <end position="154"/>
    </location>
</feature>
<reference evidence="7 8" key="1">
    <citation type="submission" date="2022-04" db="EMBL/GenBank/DDBJ databases">
        <title>Human microbiome associated bacterial genomes.</title>
        <authorList>
            <person name="Sandstrom S."/>
            <person name="Salamzade R."/>
            <person name="Kalan L.R."/>
        </authorList>
    </citation>
    <scope>NUCLEOTIDE SEQUENCE [LARGE SCALE GENOMIC DNA]</scope>
    <source>
        <strain evidence="8">p3-SID767</strain>
    </source>
</reference>
<dbReference type="Pfam" id="PF01926">
    <property type="entry name" value="MMR_HSR1"/>
    <property type="match status" value="1"/>
</dbReference>
<feature type="compositionally biased region" description="Basic and acidic residues" evidence="5">
    <location>
        <begin position="9"/>
        <end position="20"/>
    </location>
</feature>
<proteinExistence type="predicted"/>
<accession>A0ABT2HSU0</accession>
<dbReference type="CDD" id="cd00882">
    <property type="entry name" value="Ras_like_GTPase"/>
    <property type="match status" value="1"/>
</dbReference>
<dbReference type="Pfam" id="PF05128">
    <property type="entry name" value="DUF697"/>
    <property type="match status" value="1"/>
</dbReference>
<gene>
    <name evidence="7" type="ORF">M3B43_10625</name>
</gene>